<gene>
    <name evidence="1" type="ORF">AVDCRST_MAG78-3379</name>
</gene>
<evidence type="ECO:0000313" key="1">
    <source>
        <dbReference type="EMBL" id="CAA9450920.1"/>
    </source>
</evidence>
<sequence>MAAVTFVSVYLITESFEGEMTEDVTEEEEVATSG</sequence>
<dbReference type="AlphaFoldDB" id="A0A6J4QPG3"/>
<dbReference type="EMBL" id="CADCVB010000222">
    <property type="protein sequence ID" value="CAA9450920.1"/>
    <property type="molecule type" value="Genomic_DNA"/>
</dbReference>
<protein>
    <submittedName>
        <fullName evidence="1">Uncharacterized protein</fullName>
    </submittedName>
</protein>
<accession>A0A6J4QPG3</accession>
<reference evidence="1" key="1">
    <citation type="submission" date="2020-02" db="EMBL/GenBank/DDBJ databases">
        <authorList>
            <person name="Meier V. D."/>
        </authorList>
    </citation>
    <scope>NUCLEOTIDE SEQUENCE</scope>
    <source>
        <strain evidence="1">AVDCRST_MAG78</strain>
    </source>
</reference>
<organism evidence="1">
    <name type="scientific">uncultured Rubrobacteraceae bacterium</name>
    <dbReference type="NCBI Taxonomy" id="349277"/>
    <lineage>
        <taxon>Bacteria</taxon>
        <taxon>Bacillati</taxon>
        <taxon>Actinomycetota</taxon>
        <taxon>Rubrobacteria</taxon>
        <taxon>Rubrobacterales</taxon>
        <taxon>Rubrobacteraceae</taxon>
        <taxon>environmental samples</taxon>
    </lineage>
</organism>
<name>A0A6J4QPG3_9ACTN</name>
<proteinExistence type="predicted"/>